<feature type="compositionally biased region" description="Polar residues" evidence="9">
    <location>
        <begin position="216"/>
        <end position="231"/>
    </location>
</feature>
<dbReference type="PANTHER" id="PTHR15415:SF7">
    <property type="entry name" value="MICOS COMPLEX SUBUNIT MIC60"/>
    <property type="match status" value="1"/>
</dbReference>
<feature type="compositionally biased region" description="Basic and acidic residues" evidence="9">
    <location>
        <begin position="116"/>
        <end position="125"/>
    </location>
</feature>
<reference evidence="10 11" key="1">
    <citation type="submission" date="2022-07" db="EMBL/GenBank/DDBJ databases">
        <title>Genome-wide signatures of adaptation to extreme environments.</title>
        <authorList>
            <person name="Cho C.H."/>
            <person name="Yoon H.S."/>
        </authorList>
    </citation>
    <scope>NUCLEOTIDE SEQUENCE [LARGE SCALE GENOMIC DNA]</scope>
    <source>
        <strain evidence="10 11">DBV 063 E5</strain>
    </source>
</reference>
<keyword evidence="8" id="KW-0175">Coiled coil</keyword>
<keyword evidence="3" id="KW-0812">Transmembrane</keyword>
<proteinExistence type="inferred from homology"/>
<keyword evidence="11" id="KW-1185">Reference proteome</keyword>
<comment type="similarity">
    <text evidence="2">Belongs to the MICOS complex subunit Mic60 family.</text>
</comment>
<feature type="coiled-coil region" evidence="8">
    <location>
        <begin position="338"/>
        <end position="377"/>
    </location>
</feature>
<feature type="region of interest" description="Disordered" evidence="9">
    <location>
        <begin position="187"/>
        <end position="231"/>
    </location>
</feature>
<dbReference type="EMBL" id="JANCYW010000008">
    <property type="protein sequence ID" value="KAK4536434.1"/>
    <property type="molecule type" value="Genomic_DNA"/>
</dbReference>
<feature type="region of interest" description="Disordered" evidence="9">
    <location>
        <begin position="81"/>
        <end position="172"/>
    </location>
</feature>
<organism evidence="10 11">
    <name type="scientific">Cyanidium caldarium</name>
    <name type="common">Red alga</name>
    <dbReference type="NCBI Taxonomy" id="2771"/>
    <lineage>
        <taxon>Eukaryota</taxon>
        <taxon>Rhodophyta</taxon>
        <taxon>Bangiophyceae</taxon>
        <taxon>Cyanidiales</taxon>
        <taxon>Cyanidiaceae</taxon>
        <taxon>Cyanidium</taxon>
    </lineage>
</organism>
<gene>
    <name evidence="10" type="ORF">CDCA_CDCA08G2459</name>
</gene>
<comment type="subcellular location">
    <subcellularLocation>
        <location evidence="1">Mitochondrion inner membrane</location>
    </subcellularLocation>
</comment>
<evidence type="ECO:0000256" key="6">
    <source>
        <dbReference type="ARBA" id="ARBA00023128"/>
    </source>
</evidence>
<feature type="compositionally biased region" description="Low complexity" evidence="9">
    <location>
        <begin position="143"/>
        <end position="157"/>
    </location>
</feature>
<evidence type="ECO:0000256" key="4">
    <source>
        <dbReference type="ARBA" id="ARBA00022792"/>
    </source>
</evidence>
<evidence type="ECO:0000313" key="11">
    <source>
        <dbReference type="Proteomes" id="UP001301350"/>
    </source>
</evidence>
<comment type="caution">
    <text evidence="10">The sequence shown here is derived from an EMBL/GenBank/DDBJ whole genome shotgun (WGS) entry which is preliminary data.</text>
</comment>
<keyword evidence="6" id="KW-0496">Mitochondrion</keyword>
<feature type="region of interest" description="Disordered" evidence="9">
    <location>
        <begin position="276"/>
        <end position="295"/>
    </location>
</feature>
<evidence type="ECO:0008006" key="12">
    <source>
        <dbReference type="Google" id="ProtNLM"/>
    </source>
</evidence>
<evidence type="ECO:0000256" key="8">
    <source>
        <dbReference type="SAM" id="Coils"/>
    </source>
</evidence>
<dbReference type="AlphaFoldDB" id="A0AAV9IWC9"/>
<evidence type="ECO:0000256" key="2">
    <source>
        <dbReference type="ARBA" id="ARBA00010877"/>
    </source>
</evidence>
<dbReference type="GO" id="GO:0042407">
    <property type="term" value="P:cristae formation"/>
    <property type="evidence" value="ECO:0007669"/>
    <property type="project" value="TreeGrafter"/>
</dbReference>
<evidence type="ECO:0000256" key="1">
    <source>
        <dbReference type="ARBA" id="ARBA00004273"/>
    </source>
</evidence>
<keyword evidence="4" id="KW-0999">Mitochondrion inner membrane</keyword>
<dbReference type="Proteomes" id="UP001301350">
    <property type="component" value="Unassembled WGS sequence"/>
</dbReference>
<accession>A0AAV9IWC9</accession>
<dbReference type="GO" id="GO:0061617">
    <property type="term" value="C:MICOS complex"/>
    <property type="evidence" value="ECO:0007669"/>
    <property type="project" value="TreeGrafter"/>
</dbReference>
<evidence type="ECO:0000256" key="9">
    <source>
        <dbReference type="SAM" id="MobiDB-lite"/>
    </source>
</evidence>
<keyword evidence="7" id="KW-0472">Membrane</keyword>
<evidence type="ECO:0000256" key="5">
    <source>
        <dbReference type="ARBA" id="ARBA00022989"/>
    </source>
</evidence>
<feature type="compositionally biased region" description="Basic and acidic residues" evidence="9">
    <location>
        <begin position="160"/>
        <end position="172"/>
    </location>
</feature>
<protein>
    <recommendedName>
        <fullName evidence="12">MICOS complex subunit MIC60</fullName>
    </recommendedName>
</protein>
<feature type="region of interest" description="Disordered" evidence="9">
    <location>
        <begin position="32"/>
        <end position="59"/>
    </location>
</feature>
<evidence type="ECO:0000256" key="3">
    <source>
        <dbReference type="ARBA" id="ARBA00022692"/>
    </source>
</evidence>
<feature type="compositionally biased region" description="Low complexity" evidence="9">
    <location>
        <begin position="278"/>
        <end position="290"/>
    </location>
</feature>
<name>A0AAV9IWC9_CYACA</name>
<evidence type="ECO:0000256" key="7">
    <source>
        <dbReference type="ARBA" id="ARBA00023136"/>
    </source>
</evidence>
<keyword evidence="5" id="KW-1133">Transmembrane helix</keyword>
<dbReference type="InterPro" id="IPR019133">
    <property type="entry name" value="MIC60"/>
</dbReference>
<dbReference type="Pfam" id="PF09731">
    <property type="entry name" value="Mitofilin"/>
    <property type="match status" value="1"/>
</dbReference>
<dbReference type="PANTHER" id="PTHR15415">
    <property type="entry name" value="MITOFILIN"/>
    <property type="match status" value="1"/>
</dbReference>
<sequence>MLRFLLVAVPVTGIVGVWARWRYDPRSRERLEQTIPGSGGALRRAMGGGDTDERQPSYEQGLRHAAVADVSRPGDGYAALAGAPGRVGAASRGKRYGSADEPKSLGAVGAGTNRSNGRDSDREKVGSVADSAEDAVSGEREAAAVTAATAHGTVAAHLPQHREDDRSGETEHFAAGGEAFANVEEAPADATALASSMETPSAAGANGNALAEPSSVAPTPDTSSASVTRSESISVTSASEMLEQVSPDALVSRLSQELGVFVLAEAVRLHAILDKGQSPRAPTSPSSSSSDFGRSELQARRALALELLQRERDFRADLERYLSALKRKLRREIEPEVHEAARAEAEQLLQQRETELRQRLEAERETQLALLREQELLRLQQVEALAQQVGEHYGRDREYKRFSQWAHRVWLLWRGMADKVNAGEPFATDLDAWMHSWRECTDAAAQAESDTARALQASAALVQAVCTPVPHEVALQGVATTGELEARFLTRVFPQGRVAALMRGRDNVLGYLLARLAAMLKTDEWRARGLLFADAQDAPPTPATAEEVYLQARACVLRGDLHGAVRLLEQLDPQTLPAAICRDWVLAAREHLLLRQAVQACDAESRTLAAALC</sequence>
<evidence type="ECO:0000313" key="10">
    <source>
        <dbReference type="EMBL" id="KAK4536434.1"/>
    </source>
</evidence>